<evidence type="ECO:0000256" key="1">
    <source>
        <dbReference type="ARBA" id="ARBA00004418"/>
    </source>
</evidence>
<reference evidence="9 10" key="1">
    <citation type="submission" date="2019-07" db="EMBL/GenBank/DDBJ databases">
        <title>Microbispora hainanensis DSM 45428.</title>
        <authorList>
            <person name="Thawai C."/>
        </authorList>
    </citation>
    <scope>NUCLEOTIDE SEQUENCE [LARGE SCALE GENOMIC DNA]</scope>
    <source>
        <strain evidence="9 10">DSM 45428</strain>
    </source>
</reference>
<evidence type="ECO:0000256" key="7">
    <source>
        <dbReference type="SAM" id="MobiDB-lite"/>
    </source>
</evidence>
<feature type="region of interest" description="Disordered" evidence="7">
    <location>
        <begin position="62"/>
        <end position="82"/>
    </location>
</feature>
<dbReference type="PANTHER" id="PTHR33428:SF14">
    <property type="entry name" value="CARBOXYLESTERASE TYPE B DOMAIN-CONTAINING PROTEIN"/>
    <property type="match status" value="1"/>
</dbReference>
<feature type="compositionally biased region" description="Pro residues" evidence="7">
    <location>
        <begin position="8"/>
        <end position="17"/>
    </location>
</feature>
<dbReference type="Pfam" id="PF12740">
    <property type="entry name" value="PETase"/>
    <property type="match status" value="1"/>
</dbReference>
<comment type="caution">
    <text evidence="9">The sequence shown here is derived from an EMBL/GenBank/DDBJ whole genome shotgun (WGS) entry which is preliminary data.</text>
</comment>
<dbReference type="InterPro" id="IPR041127">
    <property type="entry name" value="PET_hydrolase/cutinase-like"/>
</dbReference>
<dbReference type="PANTHER" id="PTHR33428">
    <property type="entry name" value="CHLOROPHYLLASE-2, CHLOROPLASTIC"/>
    <property type="match status" value="1"/>
</dbReference>
<dbReference type="Proteomes" id="UP000316541">
    <property type="component" value="Unassembled WGS sequence"/>
</dbReference>
<evidence type="ECO:0000313" key="10">
    <source>
        <dbReference type="Proteomes" id="UP000316541"/>
    </source>
</evidence>
<evidence type="ECO:0000256" key="6">
    <source>
        <dbReference type="ARBA" id="ARBA00033780"/>
    </source>
</evidence>
<dbReference type="EC" id="3.1.1.101" evidence="5"/>
<feature type="domain" description="PET hydrolase/cutinase-like" evidence="8">
    <location>
        <begin position="91"/>
        <end position="264"/>
    </location>
</feature>
<comment type="catalytic activity">
    <reaction evidence="3">
        <text>a butanoate ester + H2O = an aliphatic alcohol + butanoate + H(+)</text>
        <dbReference type="Rhea" id="RHEA:47348"/>
        <dbReference type="ChEBI" id="CHEBI:2571"/>
        <dbReference type="ChEBI" id="CHEBI:15377"/>
        <dbReference type="ChEBI" id="CHEBI:15378"/>
        <dbReference type="ChEBI" id="CHEBI:17968"/>
        <dbReference type="ChEBI" id="CHEBI:50477"/>
    </reaction>
    <physiologicalReaction direction="left-to-right" evidence="3">
        <dbReference type="Rhea" id="RHEA:47349"/>
    </physiologicalReaction>
</comment>
<feature type="compositionally biased region" description="Pro residues" evidence="7">
    <location>
        <begin position="68"/>
        <end position="79"/>
    </location>
</feature>
<comment type="catalytic activity">
    <reaction evidence="4">
        <text>(ethylene terephthalate)(n) + H2O = (ethylene terephthalate)(n-1) + 4-[(2-hydroxyethoxy)carbonyl]benzoate + H(+)</text>
        <dbReference type="Rhea" id="RHEA:49528"/>
        <dbReference type="Rhea" id="RHEA-COMP:12420"/>
        <dbReference type="Rhea" id="RHEA-COMP:12421"/>
        <dbReference type="ChEBI" id="CHEBI:15377"/>
        <dbReference type="ChEBI" id="CHEBI:15378"/>
        <dbReference type="ChEBI" id="CHEBI:131701"/>
        <dbReference type="ChEBI" id="CHEBI:131704"/>
        <dbReference type="EC" id="3.1.1.101"/>
    </reaction>
    <physiologicalReaction direction="left-to-right" evidence="4">
        <dbReference type="Rhea" id="RHEA:49529"/>
    </physiologicalReaction>
</comment>
<accession>A0A544Y1U0</accession>
<sequence length="341" mass="34394">MCRTTAAGPPPAIPGPVGPRTGTPCPSIDRGGNANVFARSMTARTLLAATVGAVVLAGSGAAAASSPQKPPPPKPPPTGAPATAILPTVREAAEGLPGHTVYRPADLKALRKDSLPVIVYGNGACATSNLEGITFLTGLASQGYIVVANGGLDEFPVPSTPQDTIAHPEALLAAAHWATESKQARKQFDGRADTTRVGVLGHSCGGVEALAAGTDPIVDAVAGFNTGYLPEPAFGGYGRDRLAGLHTPTLLVNGGPDDVAYQNSIDNYALLNVPAALVGDAAAGHTGLIAGLEATKGWQVAADWFDYILRGDQAAGARFAGPGCGLCGENGWTVESKGLPL</sequence>
<proteinExistence type="predicted"/>
<gene>
    <name evidence="9" type="ORF">FLX08_38055</name>
</gene>
<evidence type="ECO:0000313" key="9">
    <source>
        <dbReference type="EMBL" id="TQS10674.1"/>
    </source>
</evidence>
<evidence type="ECO:0000259" key="8">
    <source>
        <dbReference type="Pfam" id="PF12740"/>
    </source>
</evidence>
<evidence type="ECO:0000256" key="3">
    <source>
        <dbReference type="ARBA" id="ARBA00033629"/>
    </source>
</evidence>
<evidence type="ECO:0000256" key="5">
    <source>
        <dbReference type="ARBA" id="ARBA00033764"/>
    </source>
</evidence>
<name>A0A544Y1U0_9ACTN</name>
<dbReference type="Gene3D" id="3.40.50.1820">
    <property type="entry name" value="alpha/beta hydrolase"/>
    <property type="match status" value="1"/>
</dbReference>
<dbReference type="EMBL" id="VIRM01000082">
    <property type="protein sequence ID" value="TQS10674.1"/>
    <property type="molecule type" value="Genomic_DNA"/>
</dbReference>
<protein>
    <recommendedName>
        <fullName evidence="5">poly(ethylene terephthalate) hydrolase</fullName>
        <ecNumber evidence="5">3.1.1.101</ecNumber>
    </recommendedName>
    <alternativeName>
        <fullName evidence="6">Poly(ethylene terephthalate) hydrolase</fullName>
    </alternativeName>
</protein>
<keyword evidence="2" id="KW-0574">Periplasm</keyword>
<dbReference type="AlphaFoldDB" id="A0A544Y1U0"/>
<evidence type="ECO:0000256" key="4">
    <source>
        <dbReference type="ARBA" id="ARBA00033707"/>
    </source>
</evidence>
<dbReference type="InterPro" id="IPR029058">
    <property type="entry name" value="AB_hydrolase_fold"/>
</dbReference>
<dbReference type="SUPFAM" id="SSF53474">
    <property type="entry name" value="alpha/beta-Hydrolases"/>
    <property type="match status" value="1"/>
</dbReference>
<organism evidence="9 10">
    <name type="scientific">Microbispora hainanensis</name>
    <dbReference type="NCBI Taxonomy" id="568844"/>
    <lineage>
        <taxon>Bacteria</taxon>
        <taxon>Bacillati</taxon>
        <taxon>Actinomycetota</taxon>
        <taxon>Actinomycetes</taxon>
        <taxon>Streptosporangiales</taxon>
        <taxon>Streptosporangiaceae</taxon>
        <taxon>Microbispora</taxon>
    </lineage>
</organism>
<comment type="subcellular location">
    <subcellularLocation>
        <location evidence="1">Periplasm</location>
    </subcellularLocation>
</comment>
<feature type="region of interest" description="Disordered" evidence="7">
    <location>
        <begin position="1"/>
        <end position="27"/>
    </location>
</feature>
<evidence type="ECO:0000256" key="2">
    <source>
        <dbReference type="ARBA" id="ARBA00022764"/>
    </source>
</evidence>